<keyword evidence="2" id="KW-1185">Reference proteome</keyword>
<dbReference type="EMBL" id="JAHHUM010002028">
    <property type="protein sequence ID" value="KAK5607291.1"/>
    <property type="molecule type" value="Genomic_DNA"/>
</dbReference>
<dbReference type="Proteomes" id="UP001311232">
    <property type="component" value="Unassembled WGS sequence"/>
</dbReference>
<organism evidence="1 2">
    <name type="scientific">Crenichthys baileyi</name>
    <name type="common">White River springfish</name>
    <dbReference type="NCBI Taxonomy" id="28760"/>
    <lineage>
        <taxon>Eukaryota</taxon>
        <taxon>Metazoa</taxon>
        <taxon>Chordata</taxon>
        <taxon>Craniata</taxon>
        <taxon>Vertebrata</taxon>
        <taxon>Euteleostomi</taxon>
        <taxon>Actinopterygii</taxon>
        <taxon>Neopterygii</taxon>
        <taxon>Teleostei</taxon>
        <taxon>Neoteleostei</taxon>
        <taxon>Acanthomorphata</taxon>
        <taxon>Ovalentaria</taxon>
        <taxon>Atherinomorphae</taxon>
        <taxon>Cyprinodontiformes</taxon>
        <taxon>Goodeidae</taxon>
        <taxon>Crenichthys</taxon>
    </lineage>
</organism>
<reference evidence="1 2" key="1">
    <citation type="submission" date="2021-06" db="EMBL/GenBank/DDBJ databases">
        <authorList>
            <person name="Palmer J.M."/>
        </authorList>
    </citation>
    <scope>NUCLEOTIDE SEQUENCE [LARGE SCALE GENOMIC DNA]</scope>
    <source>
        <strain evidence="1 2">MEX-2019</strain>
        <tissue evidence="1">Muscle</tissue>
    </source>
</reference>
<dbReference type="AlphaFoldDB" id="A0AAV9RE98"/>
<accession>A0AAV9RE98</accession>
<evidence type="ECO:0000313" key="2">
    <source>
        <dbReference type="Proteomes" id="UP001311232"/>
    </source>
</evidence>
<gene>
    <name evidence="1" type="ORF">CRENBAI_002251</name>
</gene>
<sequence>MPKESTFRFSRPPAFRNPACLPSNFTYRNLGKDAEGNHHHSTTTFPVYVSLCGITHLLWKNNFNPERAPIRRNRTPRRLY</sequence>
<comment type="caution">
    <text evidence="1">The sequence shown here is derived from an EMBL/GenBank/DDBJ whole genome shotgun (WGS) entry which is preliminary data.</text>
</comment>
<protein>
    <submittedName>
        <fullName evidence="1">Uncharacterized protein</fullName>
    </submittedName>
</protein>
<evidence type="ECO:0000313" key="1">
    <source>
        <dbReference type="EMBL" id="KAK5607291.1"/>
    </source>
</evidence>
<name>A0AAV9RE98_9TELE</name>
<proteinExistence type="predicted"/>